<gene>
    <name evidence="3" type="ORF">GT728_06915</name>
</gene>
<keyword evidence="2" id="KW-1133">Transmembrane helix</keyword>
<dbReference type="Proteomes" id="UP000477285">
    <property type="component" value="Unassembled WGS sequence"/>
</dbReference>
<dbReference type="AlphaFoldDB" id="A0A6L8T0J6"/>
<dbReference type="EMBL" id="WWVQ01000012">
    <property type="protein sequence ID" value="MZL32936.1"/>
    <property type="molecule type" value="Genomic_DNA"/>
</dbReference>
<feature type="transmembrane region" description="Helical" evidence="2">
    <location>
        <begin position="481"/>
        <end position="500"/>
    </location>
</feature>
<dbReference type="SUPFAM" id="SSF48452">
    <property type="entry name" value="TPR-like"/>
    <property type="match status" value="1"/>
</dbReference>
<dbReference type="RefSeq" id="WP_161233587.1">
    <property type="nucleotide sequence ID" value="NZ_JBDPBK010000015.1"/>
</dbReference>
<evidence type="ECO:0000256" key="1">
    <source>
        <dbReference type="SAM" id="Coils"/>
    </source>
</evidence>
<comment type="caution">
    <text evidence="3">The sequence shown here is derived from an EMBL/GenBank/DDBJ whole genome shotgun (WGS) entry which is preliminary data.</text>
</comment>
<keyword evidence="2" id="KW-0472">Membrane</keyword>
<evidence type="ECO:0000256" key="2">
    <source>
        <dbReference type="SAM" id="Phobius"/>
    </source>
</evidence>
<protein>
    <recommendedName>
        <fullName evidence="5">Tetratricopeptide repeat protein</fullName>
    </recommendedName>
</protein>
<organism evidence="3 4">
    <name type="scientific">Blautia wexlerae</name>
    <dbReference type="NCBI Taxonomy" id="418240"/>
    <lineage>
        <taxon>Bacteria</taxon>
        <taxon>Bacillati</taxon>
        <taxon>Bacillota</taxon>
        <taxon>Clostridia</taxon>
        <taxon>Lachnospirales</taxon>
        <taxon>Lachnospiraceae</taxon>
        <taxon>Blautia</taxon>
    </lineage>
</organism>
<feature type="transmembrane region" description="Helical" evidence="2">
    <location>
        <begin position="506"/>
        <end position="527"/>
    </location>
</feature>
<proteinExistence type="predicted"/>
<evidence type="ECO:0000313" key="3">
    <source>
        <dbReference type="EMBL" id="MZL32936.1"/>
    </source>
</evidence>
<dbReference type="InterPro" id="IPR011990">
    <property type="entry name" value="TPR-like_helical_dom_sf"/>
</dbReference>
<sequence length="584" mass="67632">MTQEEYEREQAEIERLINEINRVVDENNRLTVEINQALSDISVLQNNVVSLHNSLEPRMRGVSGEVEFNSEQTQAVSQAIQELSTQYFTFKALSTASKNVTQYTDEYYTRFSYYNKLRRITLGYVIGLDSNFVSDKNMRQVVEKAYLQNSEYWLAYATMAVMLWASDEQEAAKRALDKAMFINPQRASLYFMLINLRFSRNETARNWFINYMGRVNPSNLGDEWQYLLQSYLAGAFGEDSGFQAEVGKYFKKMIVQSEATTADFNKRFVNRSYSYMDNYLHQTKENFAYLKGTCSDYDALIKTLSSAEKNAVLAKYYDDLLNEEDERGENIFQRIENALYSLINAYDGDELEVVKKIKLNEHIISAQGDQAAAQKKFEEEFGRESNKTFADLLTDWAFVEDSNITPLSVRRFAISCMKDWIYKGFEKHAQMYREKVKNAYTFNVDGCEITSTEDDFDQGKEKIAQYYQKNKWKNILADKFVKIYGLIAIAGMLLLIVMGVELAKGQFSPIALTAGILLVLLGVFMFWRQSVAMAEQLKEKQRLSIQRFQHALEELGQWRRLFEAEDSELSDLQAALMQFGTIEE</sequence>
<keyword evidence="1" id="KW-0175">Coiled coil</keyword>
<evidence type="ECO:0008006" key="5">
    <source>
        <dbReference type="Google" id="ProtNLM"/>
    </source>
</evidence>
<accession>A0A6L8T0J6</accession>
<reference evidence="3 4" key="1">
    <citation type="journal article" date="2019" name="Nat. Med.">
        <title>A library of human gut bacterial isolates paired with longitudinal multiomics data enables mechanistic microbiome research.</title>
        <authorList>
            <person name="Poyet M."/>
            <person name="Groussin M."/>
            <person name="Gibbons S.M."/>
            <person name="Avila-Pacheco J."/>
            <person name="Jiang X."/>
            <person name="Kearney S.M."/>
            <person name="Perrotta A.R."/>
            <person name="Berdy B."/>
            <person name="Zhao S."/>
            <person name="Lieberman T.D."/>
            <person name="Swanson P.K."/>
            <person name="Smith M."/>
            <person name="Roesemann S."/>
            <person name="Alexander J.E."/>
            <person name="Rich S.A."/>
            <person name="Livny J."/>
            <person name="Vlamakis H."/>
            <person name="Clish C."/>
            <person name="Bullock K."/>
            <person name="Deik A."/>
            <person name="Scott J."/>
            <person name="Pierce K.A."/>
            <person name="Xavier R.J."/>
            <person name="Alm E.J."/>
        </authorList>
    </citation>
    <scope>NUCLEOTIDE SEQUENCE [LARGE SCALE GENOMIC DNA]</scope>
    <source>
        <strain evidence="3 4">BIOML-A1</strain>
    </source>
</reference>
<keyword evidence="2" id="KW-0812">Transmembrane</keyword>
<evidence type="ECO:0000313" key="4">
    <source>
        <dbReference type="Proteomes" id="UP000477285"/>
    </source>
</evidence>
<feature type="coiled-coil region" evidence="1">
    <location>
        <begin position="3"/>
        <end position="47"/>
    </location>
</feature>
<name>A0A6L8T0J6_9FIRM</name>